<dbReference type="GO" id="GO:0005730">
    <property type="term" value="C:nucleolus"/>
    <property type="evidence" value="ECO:0007669"/>
    <property type="project" value="UniProtKB-SubCell"/>
</dbReference>
<accession>A0A6C1DRX0</accession>
<sequence length="233" mass="27121">MAKLQRKRSKALGSSLEMSQIMDAGTNKIKRRIRDLERLLKKKKDILPSTVIIEKERNLQALRLELQNNELKNKIKANAKKYHMVRFFEKKKALRKYNRLLKKIKESGADDKDLQQKLRATKIELCYVINFPKTEKYIALYPNDTPSTDPKGVELTNLRREQFLKLVAERMDANTLNVSFEEILKGKKLDEDSIGLTLSPDKDHEDGSQVSPTQDRKELDQVVGEDEKDDFFE</sequence>
<dbReference type="PANTHER" id="PTHR33911:SF1">
    <property type="entry name" value="RRNA-PROCESSING PROTEIN EFG1"/>
    <property type="match status" value="1"/>
</dbReference>
<evidence type="ECO:0000256" key="5">
    <source>
        <dbReference type="ARBA" id="ARBA00022552"/>
    </source>
</evidence>
<dbReference type="InterPro" id="IPR050786">
    <property type="entry name" value="EFG1_rRNA-proc"/>
</dbReference>
<dbReference type="Pfam" id="PF10153">
    <property type="entry name" value="Efg1"/>
    <property type="match status" value="1"/>
</dbReference>
<dbReference type="InterPro" id="IPR019310">
    <property type="entry name" value="Efg1"/>
</dbReference>
<evidence type="ECO:0000256" key="2">
    <source>
        <dbReference type="ARBA" id="ARBA00006916"/>
    </source>
</evidence>
<evidence type="ECO:0000313" key="11">
    <source>
        <dbReference type="Proteomes" id="UP000501346"/>
    </source>
</evidence>
<feature type="compositionally biased region" description="Acidic residues" evidence="9">
    <location>
        <begin position="223"/>
        <end position="233"/>
    </location>
</feature>
<evidence type="ECO:0000256" key="4">
    <source>
        <dbReference type="ARBA" id="ARBA00019827"/>
    </source>
</evidence>
<protein>
    <recommendedName>
        <fullName evidence="3">rRNA-processing protein EFG1</fullName>
    </recommendedName>
    <alternativeName>
        <fullName evidence="4">rRNA-processing protein efg1</fullName>
    </alternativeName>
</protein>
<dbReference type="PANTHER" id="PTHR33911">
    <property type="entry name" value="RRNA-PROCESSING PROTEIN EFG1"/>
    <property type="match status" value="1"/>
</dbReference>
<dbReference type="EMBL" id="CP048988">
    <property type="protein sequence ID" value="QID79788.1"/>
    <property type="molecule type" value="Genomic_DNA"/>
</dbReference>
<gene>
    <name evidence="10" type="primary">EFG1_1</name>
    <name evidence="10" type="ORF">GRS66_002082</name>
</gene>
<name>A0A6C1DRX0_SACPS</name>
<comment type="subcellular location">
    <subcellularLocation>
        <location evidence="1">Nucleus</location>
        <location evidence="1">Nucleolus</location>
    </subcellularLocation>
</comment>
<dbReference type="AlphaFoldDB" id="A0A6C1DRX0"/>
<evidence type="ECO:0000256" key="3">
    <source>
        <dbReference type="ARBA" id="ARBA00018689"/>
    </source>
</evidence>
<proteinExistence type="inferred from homology"/>
<evidence type="ECO:0000256" key="7">
    <source>
        <dbReference type="ARBA" id="ARBA00023242"/>
    </source>
</evidence>
<dbReference type="OrthoDB" id="47732at2759"/>
<dbReference type="GO" id="GO:0030688">
    <property type="term" value="C:preribosome, small subunit precursor"/>
    <property type="evidence" value="ECO:0007669"/>
    <property type="project" value="TreeGrafter"/>
</dbReference>
<feature type="coiled-coil region" evidence="8">
    <location>
        <begin position="26"/>
        <end position="81"/>
    </location>
</feature>
<feature type="region of interest" description="Disordered" evidence="9">
    <location>
        <begin position="194"/>
        <end position="233"/>
    </location>
</feature>
<keyword evidence="7" id="KW-0539">Nucleus</keyword>
<reference evidence="10 11" key="1">
    <citation type="journal article" date="2019" name="BMC Genomics">
        <title>Chromosome level assembly and comparative genome analysis confirm lager-brewing yeasts originated from a single hybridization.</title>
        <authorList>
            <person name="Salazar A.N."/>
            <person name="Gorter de Vries A.R."/>
            <person name="van den Broek M."/>
            <person name="Brouwers N."/>
            <person name="de la Torre Cortes P."/>
            <person name="Kuijpers N.G.A."/>
            <person name="Daran J.G."/>
            <person name="Abeel T."/>
        </authorList>
    </citation>
    <scope>NUCLEOTIDE SEQUENCE [LARGE SCALE GENOMIC DNA]</scope>
    <source>
        <strain evidence="10 11">CBS 1483</strain>
    </source>
</reference>
<comment type="similarity">
    <text evidence="2">Belongs to the EFG1 family.</text>
</comment>
<evidence type="ECO:0000256" key="1">
    <source>
        <dbReference type="ARBA" id="ARBA00004604"/>
    </source>
</evidence>
<evidence type="ECO:0000313" key="10">
    <source>
        <dbReference type="EMBL" id="QID79788.1"/>
    </source>
</evidence>
<evidence type="ECO:0000256" key="6">
    <source>
        <dbReference type="ARBA" id="ARBA00023054"/>
    </source>
</evidence>
<dbReference type="SMR" id="A0A6C1DRX0"/>
<keyword evidence="6 8" id="KW-0175">Coiled coil</keyword>
<keyword evidence="5" id="KW-0698">rRNA processing</keyword>
<evidence type="ECO:0000256" key="8">
    <source>
        <dbReference type="SAM" id="Coils"/>
    </source>
</evidence>
<organism evidence="10 11">
    <name type="scientific">Saccharomyces pastorianus</name>
    <name type="common">Lager yeast</name>
    <name type="synonym">Saccharomyces cerevisiae x Saccharomyces eubayanus</name>
    <dbReference type="NCBI Taxonomy" id="27292"/>
    <lineage>
        <taxon>Eukaryota</taxon>
        <taxon>Fungi</taxon>
        <taxon>Dikarya</taxon>
        <taxon>Ascomycota</taxon>
        <taxon>Saccharomycotina</taxon>
        <taxon>Saccharomycetes</taxon>
        <taxon>Saccharomycetales</taxon>
        <taxon>Saccharomycetaceae</taxon>
        <taxon>Saccharomyces</taxon>
    </lineage>
</organism>
<dbReference type="GO" id="GO:0000462">
    <property type="term" value="P:maturation of SSU-rRNA from tricistronic rRNA transcript (SSU-rRNA, 5.8S rRNA, LSU-rRNA)"/>
    <property type="evidence" value="ECO:0007669"/>
    <property type="project" value="TreeGrafter"/>
</dbReference>
<evidence type="ECO:0000256" key="9">
    <source>
        <dbReference type="SAM" id="MobiDB-lite"/>
    </source>
</evidence>
<dbReference type="Proteomes" id="UP000501346">
    <property type="component" value="Chromosome ScVII"/>
</dbReference>
<keyword evidence="11" id="KW-1185">Reference proteome</keyword>